<dbReference type="InterPro" id="IPR003593">
    <property type="entry name" value="AAA+_ATPase"/>
</dbReference>
<dbReference type="Gene3D" id="3.40.50.300">
    <property type="entry name" value="P-loop containing nucleotide triphosphate hydrolases"/>
    <property type="match status" value="1"/>
</dbReference>
<dbReference type="InterPro" id="IPR027417">
    <property type="entry name" value="P-loop_NTPase"/>
</dbReference>
<protein>
    <submittedName>
        <fullName evidence="6">Zinc ABC transporter, ATP-binding protein ZnuC</fullName>
    </submittedName>
</protein>
<comment type="similarity">
    <text evidence="1">Belongs to the ABC transporter superfamily.</text>
</comment>
<dbReference type="SMART" id="SM00382">
    <property type="entry name" value="AAA"/>
    <property type="match status" value="1"/>
</dbReference>
<dbReference type="PROSITE" id="PS00211">
    <property type="entry name" value="ABC_TRANSPORTER_1"/>
    <property type="match status" value="1"/>
</dbReference>
<dbReference type="CDD" id="cd03235">
    <property type="entry name" value="ABC_Metallic_Cations"/>
    <property type="match status" value="1"/>
</dbReference>
<dbReference type="PROSITE" id="PS50893">
    <property type="entry name" value="ABC_TRANSPORTER_2"/>
    <property type="match status" value="1"/>
</dbReference>
<dbReference type="GO" id="GO:0005524">
    <property type="term" value="F:ATP binding"/>
    <property type="evidence" value="ECO:0007669"/>
    <property type="project" value="UniProtKB-KW"/>
</dbReference>
<accession>A0A3B1BNL8</accession>
<evidence type="ECO:0000313" key="6">
    <source>
        <dbReference type="EMBL" id="VAX17602.1"/>
    </source>
</evidence>
<reference evidence="6" key="1">
    <citation type="submission" date="2018-06" db="EMBL/GenBank/DDBJ databases">
        <authorList>
            <person name="Zhirakovskaya E."/>
        </authorList>
    </citation>
    <scope>NUCLEOTIDE SEQUENCE</scope>
</reference>
<organism evidence="6">
    <name type="scientific">hydrothermal vent metagenome</name>
    <dbReference type="NCBI Taxonomy" id="652676"/>
    <lineage>
        <taxon>unclassified sequences</taxon>
        <taxon>metagenomes</taxon>
        <taxon>ecological metagenomes</taxon>
    </lineage>
</organism>
<name>A0A3B1BNL8_9ZZZZ</name>
<feature type="domain" description="ABC transporter" evidence="5">
    <location>
        <begin position="7"/>
        <end position="240"/>
    </location>
</feature>
<keyword evidence="4 6" id="KW-0067">ATP-binding</keyword>
<evidence type="ECO:0000256" key="1">
    <source>
        <dbReference type="ARBA" id="ARBA00005417"/>
    </source>
</evidence>
<dbReference type="GO" id="GO:0016887">
    <property type="term" value="F:ATP hydrolysis activity"/>
    <property type="evidence" value="ECO:0007669"/>
    <property type="project" value="InterPro"/>
</dbReference>
<gene>
    <name evidence="6" type="ORF">MNBD_NITROSPINAE04-2492</name>
</gene>
<keyword evidence="2" id="KW-0813">Transport</keyword>
<evidence type="ECO:0000256" key="3">
    <source>
        <dbReference type="ARBA" id="ARBA00022741"/>
    </source>
</evidence>
<evidence type="ECO:0000256" key="2">
    <source>
        <dbReference type="ARBA" id="ARBA00022448"/>
    </source>
</evidence>
<dbReference type="EMBL" id="UOGA01000099">
    <property type="protein sequence ID" value="VAX17602.1"/>
    <property type="molecule type" value="Genomic_DNA"/>
</dbReference>
<dbReference type="InterPro" id="IPR003439">
    <property type="entry name" value="ABC_transporter-like_ATP-bd"/>
</dbReference>
<dbReference type="PANTHER" id="PTHR42734">
    <property type="entry name" value="METAL TRANSPORT SYSTEM ATP-BINDING PROTEIN TM_0124-RELATED"/>
    <property type="match status" value="1"/>
</dbReference>
<dbReference type="InterPro" id="IPR050153">
    <property type="entry name" value="Metal_Ion_Import_ABC"/>
</dbReference>
<keyword evidence="3" id="KW-0547">Nucleotide-binding</keyword>
<dbReference type="FunFam" id="3.40.50.300:FF:000134">
    <property type="entry name" value="Iron-enterobactin ABC transporter ATP-binding protein"/>
    <property type="match status" value="1"/>
</dbReference>
<dbReference type="Pfam" id="PF00005">
    <property type="entry name" value="ABC_tran"/>
    <property type="match status" value="1"/>
</dbReference>
<dbReference type="AlphaFoldDB" id="A0A3B1BNL8"/>
<dbReference type="InterPro" id="IPR017871">
    <property type="entry name" value="ABC_transporter-like_CS"/>
</dbReference>
<sequence length="262" mass="28138">MTRINVVEIKDLAVIIRGRKVLDGITLSVGAGRFTGLIGPNGAGKTTLLKILLGLIKPAEGSVRVFGHEPGRAHNLTGYVPQTTNFDSSFPVSALDVVMMGMLIKQKLGRPAGKGDRQAAKIALEQAGVSHLSNKRFGSLSGGERQKALIARALCGQPRLLLLDEPTTGIDALSQDSFYTMLKSLIENLNMTILLVSHDIGVITSMVDDLICINQKVFCHGAPAEVLRDGVVGQAYGCEAEILMHGHSTPHRLLGQHDRRHP</sequence>
<proteinExistence type="inferred from homology"/>
<evidence type="ECO:0000259" key="5">
    <source>
        <dbReference type="PROSITE" id="PS50893"/>
    </source>
</evidence>
<dbReference type="SUPFAM" id="SSF52540">
    <property type="entry name" value="P-loop containing nucleoside triphosphate hydrolases"/>
    <property type="match status" value="1"/>
</dbReference>
<evidence type="ECO:0000256" key="4">
    <source>
        <dbReference type="ARBA" id="ARBA00022840"/>
    </source>
</evidence>
<dbReference type="PANTHER" id="PTHR42734:SF17">
    <property type="entry name" value="METAL TRANSPORT SYSTEM ATP-BINDING PROTEIN TM_0124-RELATED"/>
    <property type="match status" value="1"/>
</dbReference>